<accession>A0A197K5E4</accession>
<dbReference type="EMBL" id="KV442027">
    <property type="protein sequence ID" value="OAQ31916.1"/>
    <property type="molecule type" value="Genomic_DNA"/>
</dbReference>
<keyword evidence="2" id="KW-1185">Reference proteome</keyword>
<reference evidence="1 2" key="1">
    <citation type="submission" date="2016-05" db="EMBL/GenBank/DDBJ databases">
        <title>Genome sequencing reveals origins of a unique bacterial endosymbiosis in the earliest lineages of terrestrial Fungi.</title>
        <authorList>
            <consortium name="DOE Joint Genome Institute"/>
            <person name="Uehling J."/>
            <person name="Gryganskyi A."/>
            <person name="Hameed K."/>
            <person name="Tschaplinski T."/>
            <person name="Misztal P."/>
            <person name="Wu S."/>
            <person name="Desiro A."/>
            <person name="Vande Pol N."/>
            <person name="Du Z.-Y."/>
            <person name="Zienkiewicz A."/>
            <person name="Zienkiewicz K."/>
            <person name="Morin E."/>
            <person name="Tisserant E."/>
            <person name="Splivallo R."/>
            <person name="Hainaut M."/>
            <person name="Henrissat B."/>
            <person name="Ohm R."/>
            <person name="Kuo A."/>
            <person name="Yan J."/>
            <person name="Lipzen A."/>
            <person name="Nolan M."/>
            <person name="Labutti K."/>
            <person name="Barry K."/>
            <person name="Goldstein A."/>
            <person name="Labbe J."/>
            <person name="Schadt C."/>
            <person name="Tuskan G."/>
            <person name="Grigoriev I."/>
            <person name="Martin F."/>
            <person name="Vilgalys R."/>
            <person name="Bonito G."/>
        </authorList>
    </citation>
    <scope>NUCLEOTIDE SEQUENCE [LARGE SCALE GENOMIC DNA]</scope>
    <source>
        <strain evidence="1 2">AG-77</strain>
    </source>
</reference>
<proteinExistence type="predicted"/>
<evidence type="ECO:0000313" key="2">
    <source>
        <dbReference type="Proteomes" id="UP000078512"/>
    </source>
</evidence>
<protein>
    <submittedName>
        <fullName evidence="1">Uncharacterized protein</fullName>
    </submittedName>
</protein>
<dbReference type="OrthoDB" id="2345989at2759"/>
<evidence type="ECO:0000313" key="1">
    <source>
        <dbReference type="EMBL" id="OAQ31916.1"/>
    </source>
</evidence>
<name>A0A197K5E4_9FUNG</name>
<dbReference type="AlphaFoldDB" id="A0A197K5E4"/>
<gene>
    <name evidence="1" type="ORF">K457DRAFT_16810</name>
</gene>
<dbReference type="Proteomes" id="UP000078512">
    <property type="component" value="Unassembled WGS sequence"/>
</dbReference>
<sequence length="169" mass="20283">MPLPTKFDKIILADQLDEIKRLENEEAHWKTFLYLPETTLRHYKKPIFLTQDINHNQNIARLQLYETRQAIVKYLVMVQQWLVRFKSDDPQFVHQYRRSVTEACLNKLRCLENECLAYLDDQFSWCMPKTVTEVREAEANKKNVNWKALGENRELINTYRTVYKGLLNC</sequence>
<organism evidence="1 2">
    <name type="scientific">Linnemannia elongata AG-77</name>
    <dbReference type="NCBI Taxonomy" id="1314771"/>
    <lineage>
        <taxon>Eukaryota</taxon>
        <taxon>Fungi</taxon>
        <taxon>Fungi incertae sedis</taxon>
        <taxon>Mucoromycota</taxon>
        <taxon>Mortierellomycotina</taxon>
        <taxon>Mortierellomycetes</taxon>
        <taxon>Mortierellales</taxon>
        <taxon>Mortierellaceae</taxon>
        <taxon>Linnemannia</taxon>
    </lineage>
</organism>